<keyword evidence="2" id="KW-0238">DNA-binding</keyword>
<accession>K8WVK6</accession>
<dbReference type="Pfam" id="PF00392">
    <property type="entry name" value="GntR"/>
    <property type="match status" value="1"/>
</dbReference>
<dbReference type="SMART" id="SM00895">
    <property type="entry name" value="FCD"/>
    <property type="match status" value="1"/>
</dbReference>
<keyword evidence="1" id="KW-0805">Transcription regulation</keyword>
<keyword evidence="6" id="KW-1185">Reference proteome</keyword>
<dbReference type="PROSITE" id="PS50949">
    <property type="entry name" value="HTH_GNTR"/>
    <property type="match status" value="1"/>
</dbReference>
<dbReference type="Pfam" id="PF07729">
    <property type="entry name" value="FCD"/>
    <property type="match status" value="1"/>
</dbReference>
<evidence type="ECO:0000256" key="3">
    <source>
        <dbReference type="ARBA" id="ARBA00023163"/>
    </source>
</evidence>
<dbReference type="GO" id="GO:0003677">
    <property type="term" value="F:DNA binding"/>
    <property type="evidence" value="ECO:0007669"/>
    <property type="project" value="UniProtKB-KW"/>
</dbReference>
<dbReference type="RefSeq" id="WP_008914269.1">
    <property type="nucleotide sequence ID" value="NZ_CM001773.1"/>
</dbReference>
<evidence type="ECO:0000313" key="5">
    <source>
        <dbReference type="EMBL" id="EKT61417.1"/>
    </source>
</evidence>
<proteinExistence type="predicted"/>
<evidence type="ECO:0000256" key="2">
    <source>
        <dbReference type="ARBA" id="ARBA00023125"/>
    </source>
</evidence>
<dbReference type="SUPFAM" id="SSF48008">
    <property type="entry name" value="GntR ligand-binding domain-like"/>
    <property type="match status" value="1"/>
</dbReference>
<dbReference type="InterPro" id="IPR000524">
    <property type="entry name" value="Tscrpt_reg_HTH_GntR"/>
</dbReference>
<dbReference type="Gene3D" id="1.20.120.530">
    <property type="entry name" value="GntR ligand-binding domain-like"/>
    <property type="match status" value="1"/>
</dbReference>
<organism evidence="5 6">
    <name type="scientific">Providencia sneebia DSM 19967</name>
    <dbReference type="NCBI Taxonomy" id="1141660"/>
    <lineage>
        <taxon>Bacteria</taxon>
        <taxon>Pseudomonadati</taxon>
        <taxon>Pseudomonadota</taxon>
        <taxon>Gammaproteobacteria</taxon>
        <taxon>Enterobacterales</taxon>
        <taxon>Morganellaceae</taxon>
        <taxon>Providencia</taxon>
    </lineage>
</organism>
<dbReference type="AlphaFoldDB" id="K8WVK6"/>
<dbReference type="InterPro" id="IPR036388">
    <property type="entry name" value="WH-like_DNA-bd_sf"/>
</dbReference>
<dbReference type="PRINTS" id="PR00035">
    <property type="entry name" value="HTHGNTR"/>
</dbReference>
<dbReference type="HOGENOM" id="CLU_017584_9_4_6"/>
<dbReference type="EMBL" id="AKKN01000002">
    <property type="protein sequence ID" value="EKT61417.1"/>
    <property type="molecule type" value="Genomic_DNA"/>
</dbReference>
<gene>
    <name evidence="5" type="ORF">OO7_01901</name>
</gene>
<feature type="domain" description="HTH gntR-type" evidence="4">
    <location>
        <begin position="12"/>
        <end position="80"/>
    </location>
</feature>
<dbReference type="SMART" id="SM00345">
    <property type="entry name" value="HTH_GNTR"/>
    <property type="match status" value="1"/>
</dbReference>
<dbReference type="GO" id="GO:0003700">
    <property type="term" value="F:DNA-binding transcription factor activity"/>
    <property type="evidence" value="ECO:0007669"/>
    <property type="project" value="InterPro"/>
</dbReference>
<dbReference type="Proteomes" id="UP000010290">
    <property type="component" value="Chromosome"/>
</dbReference>
<sequence>MEFRKQQTASQKNLSYLIAEELGQLILTGAYTPSSILPSEAELSEKFQASRTAIREAIKILVAKGMLLARPRIGTRVMPSSHWNYLDQDLLKWWINSDDQATVIKHFHVMRLAIEPQACYLAAIHATHEQKNQLLLLANEMKLLAEQFDRQQWIQVDHRFHLAIYEACANPFLISFANLFHSVYERYFDAITENEVIEVDLHRQLVDSIIKDDSAKAFELCYKLLTITEKQI</sequence>
<dbReference type="OrthoDB" id="9028214at2"/>
<dbReference type="InterPro" id="IPR036390">
    <property type="entry name" value="WH_DNA-bd_sf"/>
</dbReference>
<evidence type="ECO:0000256" key="1">
    <source>
        <dbReference type="ARBA" id="ARBA00023015"/>
    </source>
</evidence>
<reference evidence="5 6" key="1">
    <citation type="journal article" date="2012" name="BMC Genomics">
        <title>Comparative genomics of bacteria in the genus Providencia isolated from wild Drosophila melanogaster.</title>
        <authorList>
            <person name="Galac M.R."/>
            <person name="Lazzaro B.P."/>
        </authorList>
    </citation>
    <scope>NUCLEOTIDE SEQUENCE [LARGE SCALE GENOMIC DNA]</scope>
    <source>
        <strain evidence="5 6">DSM 19967</strain>
    </source>
</reference>
<dbReference type="PATRIC" id="fig|1141660.3.peg.380"/>
<dbReference type="InterPro" id="IPR008920">
    <property type="entry name" value="TF_FadR/GntR_C"/>
</dbReference>
<dbReference type="InterPro" id="IPR011711">
    <property type="entry name" value="GntR_C"/>
</dbReference>
<protein>
    <submittedName>
        <fullName evidence="5">GntR family transcriptional regulator</fullName>
    </submittedName>
</protein>
<evidence type="ECO:0000259" key="4">
    <source>
        <dbReference type="PROSITE" id="PS50949"/>
    </source>
</evidence>
<dbReference type="SUPFAM" id="SSF46785">
    <property type="entry name" value="Winged helix' DNA-binding domain"/>
    <property type="match status" value="1"/>
</dbReference>
<dbReference type="PANTHER" id="PTHR43537:SF44">
    <property type="entry name" value="GNTR FAMILY REGULATORY PROTEIN"/>
    <property type="match status" value="1"/>
</dbReference>
<dbReference type="Gene3D" id="1.10.10.10">
    <property type="entry name" value="Winged helix-like DNA-binding domain superfamily/Winged helix DNA-binding domain"/>
    <property type="match status" value="1"/>
</dbReference>
<dbReference type="CDD" id="cd07377">
    <property type="entry name" value="WHTH_GntR"/>
    <property type="match status" value="1"/>
</dbReference>
<dbReference type="PANTHER" id="PTHR43537">
    <property type="entry name" value="TRANSCRIPTIONAL REGULATOR, GNTR FAMILY"/>
    <property type="match status" value="1"/>
</dbReference>
<evidence type="ECO:0000313" key="6">
    <source>
        <dbReference type="Proteomes" id="UP000010290"/>
    </source>
</evidence>
<keyword evidence="3" id="KW-0804">Transcription</keyword>
<name>K8WVK6_9GAMM</name>
<comment type="caution">
    <text evidence="5">The sequence shown here is derived from an EMBL/GenBank/DDBJ whole genome shotgun (WGS) entry which is preliminary data.</text>
</comment>